<keyword evidence="1" id="KW-0732">Signal</keyword>
<comment type="caution">
    <text evidence="2">The sequence shown here is derived from an EMBL/GenBank/DDBJ whole genome shotgun (WGS) entry which is preliminary data.</text>
</comment>
<keyword evidence="3" id="KW-1185">Reference proteome</keyword>
<evidence type="ECO:0000256" key="1">
    <source>
        <dbReference type="SAM" id="SignalP"/>
    </source>
</evidence>
<sequence>MRSTFVLFGLVAVALANLIQNAEEMKDVSDTQGSNVEADTPTRMYERAPCCSIGLNGNVCDCYQNEECCILTHPPLLP</sequence>
<proteinExistence type="predicted"/>
<gene>
    <name evidence="2" type="ORF">E4U60_002831</name>
</gene>
<evidence type="ECO:0000313" key="2">
    <source>
        <dbReference type="EMBL" id="KAG5936051.1"/>
    </source>
</evidence>
<protein>
    <submittedName>
        <fullName evidence="2">Uncharacterized protein</fullName>
    </submittedName>
</protein>
<reference evidence="2 3" key="1">
    <citation type="journal article" date="2020" name="bioRxiv">
        <title>Whole genome comparisons of ergot fungi reveals the divergence and evolution of species within the genus Claviceps are the result of varying mechanisms driving genome evolution and host range expansion.</title>
        <authorList>
            <person name="Wyka S.A."/>
            <person name="Mondo S.J."/>
            <person name="Liu M."/>
            <person name="Dettman J."/>
            <person name="Nalam V."/>
            <person name="Broders K.D."/>
        </authorList>
    </citation>
    <scope>NUCLEOTIDE SEQUENCE [LARGE SCALE GENOMIC DNA]</scope>
    <source>
        <strain evidence="2 3">CCC 1485</strain>
    </source>
</reference>
<organism evidence="2 3">
    <name type="scientific">Claviceps pazoutovae</name>
    <dbReference type="NCBI Taxonomy" id="1649127"/>
    <lineage>
        <taxon>Eukaryota</taxon>
        <taxon>Fungi</taxon>
        <taxon>Dikarya</taxon>
        <taxon>Ascomycota</taxon>
        <taxon>Pezizomycotina</taxon>
        <taxon>Sordariomycetes</taxon>
        <taxon>Hypocreomycetidae</taxon>
        <taxon>Hypocreales</taxon>
        <taxon>Clavicipitaceae</taxon>
        <taxon>Claviceps</taxon>
    </lineage>
</organism>
<feature type="signal peptide" evidence="1">
    <location>
        <begin position="1"/>
        <end position="16"/>
    </location>
</feature>
<evidence type="ECO:0000313" key="3">
    <source>
        <dbReference type="Proteomes" id="UP000706124"/>
    </source>
</evidence>
<dbReference type="AlphaFoldDB" id="A0A9P7SGJ6"/>
<feature type="chain" id="PRO_5040423421" evidence="1">
    <location>
        <begin position="17"/>
        <end position="78"/>
    </location>
</feature>
<accession>A0A9P7SGJ6</accession>
<name>A0A9P7SGJ6_9HYPO</name>
<dbReference type="Proteomes" id="UP000706124">
    <property type="component" value="Unassembled WGS sequence"/>
</dbReference>
<dbReference type="OrthoDB" id="10365276at2759"/>
<dbReference type="EMBL" id="SRPO01000232">
    <property type="protein sequence ID" value="KAG5936051.1"/>
    <property type="molecule type" value="Genomic_DNA"/>
</dbReference>